<accession>Q5NXG7</accession>
<protein>
    <submittedName>
        <fullName evidence="1">Uncharacterized protein</fullName>
    </submittedName>
</protein>
<dbReference type="eggNOG" id="ENOG502Z91Y">
    <property type="taxonomic scope" value="Bacteria"/>
</dbReference>
<proteinExistence type="predicted"/>
<keyword evidence="2" id="KW-1185">Reference proteome</keyword>
<dbReference type="OrthoDB" id="3078160at2"/>
<dbReference type="RefSeq" id="WP_011239890.1">
    <property type="nucleotide sequence ID" value="NC_006513.1"/>
</dbReference>
<organism evidence="1 2">
    <name type="scientific">Aromatoleum aromaticum (strain DSM 19018 / LMG 30748 / EbN1)</name>
    <name type="common">Azoarcus sp. (strain EbN1)</name>
    <dbReference type="NCBI Taxonomy" id="76114"/>
    <lineage>
        <taxon>Bacteria</taxon>
        <taxon>Pseudomonadati</taxon>
        <taxon>Pseudomonadota</taxon>
        <taxon>Betaproteobacteria</taxon>
        <taxon>Rhodocyclales</taxon>
        <taxon>Rhodocyclaceae</taxon>
        <taxon>Aromatoleum</taxon>
    </lineage>
</organism>
<dbReference type="AlphaFoldDB" id="Q5NXG7"/>
<dbReference type="Proteomes" id="UP000006552">
    <property type="component" value="Chromosome"/>
</dbReference>
<evidence type="ECO:0000313" key="2">
    <source>
        <dbReference type="Proteomes" id="UP000006552"/>
    </source>
</evidence>
<dbReference type="EMBL" id="CR555306">
    <property type="protein sequence ID" value="CAI10247.1"/>
    <property type="molecule type" value="Genomic_DNA"/>
</dbReference>
<reference evidence="1 2" key="1">
    <citation type="journal article" date="2005" name="Arch. Microbiol.">
        <title>The genome sequence of an anaerobic aromatic-degrading denitrifying bacterium, strain EbN1.</title>
        <authorList>
            <person name="Rabus R."/>
            <person name="Kube M."/>
            <person name="Heider J."/>
            <person name="Beck A."/>
            <person name="Heitmann K."/>
            <person name="Widdel F."/>
            <person name="Reinhardt R."/>
        </authorList>
    </citation>
    <scope>NUCLEOTIDE SEQUENCE [LARGE SCALE GENOMIC DNA]</scope>
    <source>
        <strain evidence="1 2">EbN1</strain>
    </source>
</reference>
<evidence type="ECO:0000313" key="1">
    <source>
        <dbReference type="EMBL" id="CAI10247.1"/>
    </source>
</evidence>
<dbReference type="HOGENOM" id="CLU_084721_0_0_4"/>
<sequence length="245" mass="27317">MKKYHGTPMGGTRQDSARFLIGRDALVPFTRPDDMGIVADVCRSFIFDNGAFSVWKRGAVLDVPGYLAWVRDWCKHPGFEWALIPDEIEGDEQANDALISKFEDADLGRYGVPVWHLHESIDRLTRLCDKWSTVALGSSGQWATPGTARWWARMSEAMDAICDERGRPAARLHGLRMLDPEIFTRLPLASADSTNAAVNCGSLSRFGSYLPPTAAQRAAVIAERIESQNSAPAWLRQERQVALVW</sequence>
<gene>
    <name evidence="1" type="ORF">ebA7273</name>
</gene>
<dbReference type="KEGG" id="eba:ebA7273"/>
<name>Q5NXG7_AROAE</name>